<dbReference type="EC" id="2.7.2.4" evidence="2"/>
<dbReference type="RefSeq" id="WP_032952835.1">
    <property type="nucleotide sequence ID" value="NZ_JNHM01000028.1"/>
</dbReference>
<keyword evidence="5" id="KW-0067">ATP-binding</keyword>
<dbReference type="Pfam" id="PF22468">
    <property type="entry name" value="ACT_9"/>
    <property type="match status" value="1"/>
</dbReference>
<feature type="domain" description="Aspartokinase ACT" evidence="8">
    <location>
        <begin position="367"/>
        <end position="426"/>
    </location>
</feature>
<dbReference type="PANTHER" id="PTHR21499">
    <property type="entry name" value="ASPARTATE KINASE"/>
    <property type="match status" value="1"/>
</dbReference>
<gene>
    <name evidence="9" type="ORF">M099_2073</name>
</gene>
<evidence type="ECO:0000259" key="7">
    <source>
        <dbReference type="Pfam" id="PF00696"/>
    </source>
</evidence>
<dbReference type="Gene3D" id="3.40.1160.10">
    <property type="entry name" value="Acetylglutamate kinase-like"/>
    <property type="match status" value="1"/>
</dbReference>
<comment type="similarity">
    <text evidence="1">Belongs to the aspartokinase family.</text>
</comment>
<dbReference type="GO" id="GO:0009089">
    <property type="term" value="P:lysine biosynthetic process via diaminopimelate"/>
    <property type="evidence" value="ECO:0007669"/>
    <property type="project" value="TreeGrafter"/>
</dbReference>
<evidence type="ECO:0000256" key="3">
    <source>
        <dbReference type="ARBA" id="ARBA00022741"/>
    </source>
</evidence>
<dbReference type="GO" id="GO:0004072">
    <property type="term" value="F:aspartate kinase activity"/>
    <property type="evidence" value="ECO:0007669"/>
    <property type="project" value="UniProtKB-EC"/>
</dbReference>
<dbReference type="EMBL" id="JNHM01000028">
    <property type="protein sequence ID" value="KDS53658.1"/>
    <property type="molecule type" value="Genomic_DNA"/>
</dbReference>
<dbReference type="GO" id="GO:0005524">
    <property type="term" value="F:ATP binding"/>
    <property type="evidence" value="ECO:0007669"/>
    <property type="project" value="UniProtKB-KW"/>
</dbReference>
<evidence type="ECO:0000256" key="2">
    <source>
        <dbReference type="ARBA" id="ARBA00013059"/>
    </source>
</evidence>
<dbReference type="GO" id="GO:0009090">
    <property type="term" value="P:homoserine biosynthetic process"/>
    <property type="evidence" value="ECO:0007669"/>
    <property type="project" value="TreeGrafter"/>
</dbReference>
<evidence type="ECO:0000256" key="5">
    <source>
        <dbReference type="ARBA" id="ARBA00022840"/>
    </source>
</evidence>
<dbReference type="InterPro" id="IPR036393">
    <property type="entry name" value="AceGlu_kinase-like_sf"/>
</dbReference>
<evidence type="ECO:0000256" key="4">
    <source>
        <dbReference type="ARBA" id="ARBA00022777"/>
    </source>
</evidence>
<dbReference type="GO" id="GO:0005829">
    <property type="term" value="C:cytosol"/>
    <property type="evidence" value="ECO:0007669"/>
    <property type="project" value="TreeGrafter"/>
</dbReference>
<organism evidence="9 10">
    <name type="scientific">Phocaeicola vulgatus str. 3975 RP4</name>
    <dbReference type="NCBI Taxonomy" id="1339352"/>
    <lineage>
        <taxon>Bacteria</taxon>
        <taxon>Pseudomonadati</taxon>
        <taxon>Bacteroidota</taxon>
        <taxon>Bacteroidia</taxon>
        <taxon>Bacteroidales</taxon>
        <taxon>Bacteroidaceae</taxon>
        <taxon>Phocaeicola</taxon>
    </lineage>
</organism>
<name>A0A069SH57_PHOVU</name>
<feature type="domain" description="Aspartate/glutamate/uridylate kinase" evidence="7">
    <location>
        <begin position="95"/>
        <end position="266"/>
    </location>
</feature>
<evidence type="ECO:0000313" key="9">
    <source>
        <dbReference type="EMBL" id="KDS53658.1"/>
    </source>
</evidence>
<dbReference type="InterPro" id="IPR045865">
    <property type="entry name" value="ACT-like_dom_sf"/>
</dbReference>
<dbReference type="SUPFAM" id="SSF55021">
    <property type="entry name" value="ACT-like"/>
    <property type="match status" value="2"/>
</dbReference>
<keyword evidence="3" id="KW-0547">Nucleotide-binding</keyword>
<evidence type="ECO:0000259" key="8">
    <source>
        <dbReference type="Pfam" id="PF22468"/>
    </source>
</evidence>
<sequence length="448" mass="50810">MKVYNLENIKSATELKHRTEVISMNERSIIVLDTFTGIAQKLQAVSISLFHLDIEKVMNQLQDFENDCGNWLDNLLSSEMQKAEAAKEIKVHIDQISRLCNENPNIIDDHEIMAHGAMISSLILSHYLEECTKKNFILNSCHFMRLGLDRKPDIKYVKKNVEELMKDCPDVPILITQSRLCKNAYDEVDFFPQIGNEYYATVIGAVFHADEIITSLRSDEICFRGMEHTRTLTYGEAENFIDSGIALLHPECIPLARTAGMAIVLIKTPEDTLRISSEKTGTKVKAAVSRRGVVFVKLRSLGVLTSYLFIGKVFDVFEKYKVPVYLATSSNVSVSLAVKCSNDTLRLIYRELHKYAEIGMETEMSVVSVIGDLNWEKHTGLEARIIETLKEMPVCMISYGSSTHNLSVLVREQDREKALMTLCKAFLDIPSEKFDVIKQTQLQDSFVM</sequence>
<comment type="caution">
    <text evidence="9">The sequence shown here is derived from an EMBL/GenBank/DDBJ whole genome shotgun (WGS) entry which is preliminary data.</text>
</comment>
<dbReference type="PATRIC" id="fig|1339352.3.peg.2000"/>
<evidence type="ECO:0000256" key="1">
    <source>
        <dbReference type="ARBA" id="ARBA00010122"/>
    </source>
</evidence>
<evidence type="ECO:0000256" key="6">
    <source>
        <dbReference type="ARBA" id="ARBA00047872"/>
    </source>
</evidence>
<keyword evidence="4 9" id="KW-0418">Kinase</keyword>
<reference evidence="9 10" key="1">
    <citation type="submission" date="2014-04" db="EMBL/GenBank/DDBJ databases">
        <authorList>
            <person name="Sears C."/>
            <person name="Carroll K."/>
            <person name="Sack B.R."/>
            <person name="Qadri F."/>
            <person name="Myers L.L."/>
            <person name="Chung G.-T."/>
            <person name="Escheverria P."/>
            <person name="Fraser C.M."/>
            <person name="Sadzewicz L."/>
            <person name="Shefchek K.A."/>
            <person name="Tallon L."/>
            <person name="Das S.P."/>
            <person name="Daugherty S."/>
            <person name="Mongodin E.F."/>
        </authorList>
    </citation>
    <scope>NUCLEOTIDE SEQUENCE [LARGE SCALE GENOMIC DNA]</scope>
    <source>
        <strain evidence="9 10">3975 RP4</strain>
    </source>
</reference>
<dbReference type="PANTHER" id="PTHR21499:SF59">
    <property type="entry name" value="ASPARTOKINASE"/>
    <property type="match status" value="1"/>
</dbReference>
<dbReference type="Proteomes" id="UP000027661">
    <property type="component" value="Unassembled WGS sequence"/>
</dbReference>
<dbReference type="InterPro" id="IPR054352">
    <property type="entry name" value="ACT_Aspartokinase"/>
</dbReference>
<evidence type="ECO:0000313" key="10">
    <source>
        <dbReference type="Proteomes" id="UP000027661"/>
    </source>
</evidence>
<proteinExistence type="inferred from homology"/>
<dbReference type="InterPro" id="IPR001048">
    <property type="entry name" value="Asp/Glu/Uridylate_kinase"/>
</dbReference>
<keyword evidence="4 9" id="KW-0808">Transferase</keyword>
<accession>A0A069SH57</accession>
<dbReference type="Pfam" id="PF00696">
    <property type="entry name" value="AA_kinase"/>
    <property type="match status" value="1"/>
</dbReference>
<dbReference type="Gene3D" id="3.30.70.260">
    <property type="match status" value="2"/>
</dbReference>
<dbReference type="SUPFAM" id="SSF53633">
    <property type="entry name" value="Carbamate kinase-like"/>
    <property type="match status" value="1"/>
</dbReference>
<comment type="catalytic activity">
    <reaction evidence="6">
        <text>L-aspartate + ATP = 4-phospho-L-aspartate + ADP</text>
        <dbReference type="Rhea" id="RHEA:23776"/>
        <dbReference type="ChEBI" id="CHEBI:29991"/>
        <dbReference type="ChEBI" id="CHEBI:30616"/>
        <dbReference type="ChEBI" id="CHEBI:57535"/>
        <dbReference type="ChEBI" id="CHEBI:456216"/>
        <dbReference type="EC" id="2.7.2.4"/>
    </reaction>
</comment>
<dbReference type="AlphaFoldDB" id="A0A069SH57"/>
<protein>
    <recommendedName>
        <fullName evidence="2">aspartate kinase</fullName>
        <ecNumber evidence="2">2.7.2.4</ecNumber>
    </recommendedName>
</protein>